<dbReference type="OrthoDB" id="5981673at2759"/>
<organism evidence="2 3">
    <name type="scientific">Stylophora pistillata</name>
    <name type="common">Smooth cauliflower coral</name>
    <dbReference type="NCBI Taxonomy" id="50429"/>
    <lineage>
        <taxon>Eukaryota</taxon>
        <taxon>Metazoa</taxon>
        <taxon>Cnidaria</taxon>
        <taxon>Anthozoa</taxon>
        <taxon>Hexacorallia</taxon>
        <taxon>Scleractinia</taxon>
        <taxon>Astrocoeniina</taxon>
        <taxon>Pocilloporidae</taxon>
        <taxon>Stylophora</taxon>
    </lineage>
</organism>
<protein>
    <submittedName>
        <fullName evidence="2">Hemolysin BL-binding component</fullName>
    </submittedName>
</protein>
<dbReference type="SUPFAM" id="SSF53098">
    <property type="entry name" value="Ribonuclease H-like"/>
    <property type="match status" value="1"/>
</dbReference>
<keyword evidence="3" id="KW-1185">Reference proteome</keyword>
<dbReference type="GO" id="GO:0003676">
    <property type="term" value="F:nucleic acid binding"/>
    <property type="evidence" value="ECO:0007669"/>
    <property type="project" value="InterPro"/>
</dbReference>
<accession>A0A2B4SMG0</accession>
<evidence type="ECO:0000313" key="3">
    <source>
        <dbReference type="Proteomes" id="UP000225706"/>
    </source>
</evidence>
<dbReference type="InterPro" id="IPR008042">
    <property type="entry name" value="Retrotrans_Pao"/>
</dbReference>
<dbReference type="InterPro" id="IPR012337">
    <property type="entry name" value="RNaseH-like_sf"/>
</dbReference>
<comment type="caution">
    <text evidence="2">The sequence shown here is derived from an EMBL/GenBank/DDBJ whole genome shotgun (WGS) entry which is preliminary data.</text>
</comment>
<reference evidence="3" key="1">
    <citation type="journal article" date="2017" name="bioRxiv">
        <title>Comparative analysis of the genomes of Stylophora pistillata and Acropora digitifera provides evidence for extensive differences between species of corals.</title>
        <authorList>
            <person name="Voolstra C.R."/>
            <person name="Li Y."/>
            <person name="Liew Y.J."/>
            <person name="Baumgarten S."/>
            <person name="Zoccola D."/>
            <person name="Flot J.-F."/>
            <person name="Tambutte S."/>
            <person name="Allemand D."/>
            <person name="Aranda M."/>
        </authorList>
    </citation>
    <scope>NUCLEOTIDE SEQUENCE [LARGE SCALE GENOMIC DNA]</scope>
</reference>
<dbReference type="EMBL" id="LSMT01000053">
    <property type="protein sequence ID" value="PFX30253.1"/>
    <property type="molecule type" value="Genomic_DNA"/>
</dbReference>
<dbReference type="AlphaFoldDB" id="A0A2B4SMG0"/>
<evidence type="ECO:0000259" key="1">
    <source>
        <dbReference type="Pfam" id="PF18701"/>
    </source>
</evidence>
<evidence type="ECO:0000313" key="2">
    <source>
        <dbReference type="EMBL" id="PFX30253.1"/>
    </source>
</evidence>
<dbReference type="STRING" id="50429.A0A2B4SMG0"/>
<proteinExistence type="predicted"/>
<dbReference type="Proteomes" id="UP000225706">
    <property type="component" value="Unassembled WGS sequence"/>
</dbReference>
<dbReference type="PANTHER" id="PTHR47331">
    <property type="entry name" value="PHD-TYPE DOMAIN-CONTAINING PROTEIN"/>
    <property type="match status" value="1"/>
</dbReference>
<dbReference type="InterPro" id="IPR036397">
    <property type="entry name" value="RNaseH_sf"/>
</dbReference>
<gene>
    <name evidence="2" type="primary">hblA</name>
    <name evidence="2" type="ORF">AWC38_SpisGene4940</name>
</gene>
<dbReference type="InterPro" id="IPR008414">
    <property type="entry name" value="HBL"/>
</dbReference>
<dbReference type="SUPFAM" id="SSF58100">
    <property type="entry name" value="Bacterial hemolysins"/>
    <property type="match status" value="1"/>
</dbReference>
<dbReference type="InterPro" id="IPR040676">
    <property type="entry name" value="DUF5641"/>
</dbReference>
<dbReference type="Pfam" id="PF18701">
    <property type="entry name" value="DUF5641"/>
    <property type="match status" value="1"/>
</dbReference>
<dbReference type="Pfam" id="PF05791">
    <property type="entry name" value="Bacillus_HBL"/>
    <property type="match status" value="1"/>
</dbReference>
<dbReference type="GO" id="GO:0016020">
    <property type="term" value="C:membrane"/>
    <property type="evidence" value="ECO:0007669"/>
    <property type="project" value="InterPro"/>
</dbReference>
<dbReference type="Pfam" id="PF05380">
    <property type="entry name" value="Peptidase_A17"/>
    <property type="match status" value="1"/>
</dbReference>
<dbReference type="CDD" id="cd21116">
    <property type="entry name" value="ClyA-like"/>
    <property type="match status" value="1"/>
</dbReference>
<feature type="domain" description="DUF5641" evidence="1">
    <location>
        <begin position="628"/>
        <end position="703"/>
    </location>
</feature>
<name>A0A2B4SMG0_STYPI</name>
<sequence length="1070" mass="120056">MLIGSDYYNLLFPMKKVRRGDGEPSARLCPLEWTAIGTIDVCEQHESCSTGFLHTYRMQKSDGNHRKLNNLMEQFWNLEAIGITPRVDRQLTPDEGLAVNKVNESMRFIGERYEYVWQKHVEFNMKTYPLGARAVLEHCYMDDLMLSTPTVEDAKETRKQLTKLSDKAGFHIRKWVSNDVSVIADIKEEDRASEIDLEKRELPTTKTLGVLWSTTEYKFFFRHSLQFDGFEFTKRNVKKDRYLVRPTRCLKDLVAKVVALSIHTFTDASESAYAAAVYARHAYENDDVTVRLIASKSRPAPLKAVSISRLELLGALIGTRLTLQIFPALKISTDEVTYWVDSMNVGYWIRGQRREYKPFIAHRVGEIHECSVPSQWRYVPTNANPTDYGTRGLTVEDLPSTGQWWNGPEFLKRAEEEWPVCKFDLPTSEEGLELKRGKEVSAKETCSYATIKEGVENIDSENASEEELASSLDTDTFLNAFVRMAGKKGWPQQMLSDNGTNFVGASNELKDLVTAIDQDKVQRMTSNKGVTWKWNLLDGPHFGGVFESMIKSAKRAIAAVLSDAKVSDEELEKIFVGVESLLCSGPLTTVSDEPNDNLVLNPNHFLIGQMGGDFVPESVDSTPFNVRKRWRRVQELTRHVWKRWMREYLPHIGSSPKWFFPVENIQVGDVVVVIDPNATRRDWTVGRIEQTYPGPDGLVRLVPQLTVSQKDVFDASAAIQTYVAAILRQPDIKLDQLPDLPNFQKTARQHAQNWLDQVLPAIITTNADIIDYANGFASFYRTLVKLAEKIDTGDKSQLKEFTQGLVLLRNNLNRKDEQAKYTEIQLQNFKAEVSVDHEHFNKEATKVTKKLEGSDGDLAKISSRIDTIDGQLHTYIGVMAGGGVGKVGGIVIILVGSFAEIVTEGLSAGLILAGTGLLVGGIGSEITGGVEYALALKERKALQEKLTNDKQGIGILKHVQSLLNGFVNQTDSAIRAVGALREDWSLLSDDLDKVIADLDKDPGPLGLVAMLNKAKGDWENALDLARRMQPRGNMPVKAVGNMMDVIHTGNKPQRAPQTVYSYRACQTKQN</sequence>
<dbReference type="Gene3D" id="1.20.1170.10">
    <property type="match status" value="1"/>
</dbReference>
<dbReference type="Gene3D" id="3.30.420.10">
    <property type="entry name" value="Ribonuclease H-like superfamily/Ribonuclease H"/>
    <property type="match status" value="1"/>
</dbReference>